<proteinExistence type="predicted"/>
<reference evidence="1 2" key="1">
    <citation type="submission" date="2024-03" db="EMBL/GenBank/DDBJ databases">
        <title>Human intestinal bacterial collection.</title>
        <authorList>
            <person name="Pauvert C."/>
            <person name="Hitch T.C.A."/>
            <person name="Clavel T."/>
        </authorList>
    </citation>
    <scope>NUCLEOTIDE SEQUENCE [LARGE SCALE GENOMIC DNA]</scope>
    <source>
        <strain evidence="1 2">CLA-SR-H028</strain>
    </source>
</reference>
<name>A0ABV1DL89_9FIRM</name>
<accession>A0ABV1DL89</accession>
<dbReference type="RefSeq" id="WP_148392741.1">
    <property type="nucleotide sequence ID" value="NZ_JBBMFP010000006.1"/>
</dbReference>
<gene>
    <name evidence="1" type="ORF">WMO65_08895</name>
</gene>
<dbReference type="EMBL" id="JBBMFP010000006">
    <property type="protein sequence ID" value="MEQ2431117.1"/>
    <property type="molecule type" value="Genomic_DNA"/>
</dbReference>
<evidence type="ECO:0000313" key="2">
    <source>
        <dbReference type="Proteomes" id="UP001457898"/>
    </source>
</evidence>
<sequence length="160" mass="18738">MINALVDFNPLIKHSREAGVVDFYSTTGRVLQEEQINFLKSAKRNVDIMGYCLGLIILAHNYDSVRSDIRTNEQLYISLQKKAKKNNYKGKLQYVKVTKGMILSYIDRADNKMMVTPYMYTYNSQDDPLLKINGKDTPLFKMYEHEFTELWNENCNNMKE</sequence>
<evidence type="ECO:0000313" key="1">
    <source>
        <dbReference type="EMBL" id="MEQ2431117.1"/>
    </source>
</evidence>
<organism evidence="1 2">
    <name type="scientific">Blautia caccae</name>
    <dbReference type="NCBI Taxonomy" id="3133175"/>
    <lineage>
        <taxon>Bacteria</taxon>
        <taxon>Bacillati</taxon>
        <taxon>Bacillota</taxon>
        <taxon>Clostridia</taxon>
        <taxon>Lachnospirales</taxon>
        <taxon>Lachnospiraceae</taxon>
        <taxon>Blautia</taxon>
    </lineage>
</organism>
<comment type="caution">
    <text evidence="1">The sequence shown here is derived from an EMBL/GenBank/DDBJ whole genome shotgun (WGS) entry which is preliminary data.</text>
</comment>
<protein>
    <submittedName>
        <fullName evidence="1">Uncharacterized protein</fullName>
    </submittedName>
</protein>
<keyword evidence="2" id="KW-1185">Reference proteome</keyword>
<dbReference type="Proteomes" id="UP001457898">
    <property type="component" value="Unassembled WGS sequence"/>
</dbReference>